<protein>
    <submittedName>
        <fullName evidence="1">Uncharacterized protein</fullName>
    </submittedName>
</protein>
<dbReference type="GeneID" id="92878226"/>
<dbReference type="InParanoid" id="G4Q377"/>
<evidence type="ECO:0000313" key="2">
    <source>
        <dbReference type="Proteomes" id="UP000007093"/>
    </source>
</evidence>
<reference evidence="1 2" key="1">
    <citation type="journal article" date="2011" name="J. Bacteriol.">
        <title>Complete genome sequence of Acidaminococcus intestini RYC-MR95, a Gram-negative bacterium from the phylum Firmicutes.</title>
        <authorList>
            <person name="D'Auria G."/>
            <person name="Galan J.C."/>
            <person name="Rodriguez-Alcayna M."/>
            <person name="Moya A."/>
            <person name="Baquero F."/>
            <person name="Latorre A."/>
        </authorList>
    </citation>
    <scope>NUCLEOTIDE SEQUENCE [LARGE SCALE GENOMIC DNA]</scope>
    <source>
        <strain evidence="1 2">RyC-MR95</strain>
    </source>
</reference>
<dbReference type="HOGENOM" id="CLU_2044592_0_0_9"/>
<name>G4Q377_ACIIR</name>
<dbReference type="STRING" id="568816.Acin_1669"/>
<proteinExistence type="predicted"/>
<accession>G4Q377</accession>
<dbReference type="RefSeq" id="WP_009015943.1">
    <property type="nucleotide sequence ID" value="NC_016077.1"/>
</dbReference>
<dbReference type="EMBL" id="CP003058">
    <property type="protein sequence ID" value="AEQ22883.1"/>
    <property type="molecule type" value="Genomic_DNA"/>
</dbReference>
<organism evidence="1 2">
    <name type="scientific">Acidaminococcus intestini (strain RyC-MR95)</name>
    <dbReference type="NCBI Taxonomy" id="568816"/>
    <lineage>
        <taxon>Bacteria</taxon>
        <taxon>Bacillati</taxon>
        <taxon>Bacillota</taxon>
        <taxon>Negativicutes</taxon>
        <taxon>Acidaminococcales</taxon>
        <taxon>Acidaminococcaceae</taxon>
        <taxon>Acidaminococcus</taxon>
    </lineage>
</organism>
<dbReference type="Proteomes" id="UP000007093">
    <property type="component" value="Chromosome"/>
</dbReference>
<keyword evidence="2" id="KW-1185">Reference proteome</keyword>
<dbReference type="KEGG" id="ain:Acin_1669"/>
<dbReference type="PATRIC" id="fig|568816.4.peg.1620"/>
<gene>
    <name evidence="1" type="ordered locus">Acin_1669</name>
</gene>
<sequence length="120" mass="13936">MDHFIFFVFLAFIVFSNAHLIARKKRPVLKEKRPLRIRPKKRPHEAPAPCDGAAAVLAESKDRGPLKESLEELKPSVQLVSNQEDLRKAQKAVQTAHRRHSRQQKLREGILWSVILEKKW</sequence>
<dbReference type="AlphaFoldDB" id="G4Q377"/>
<evidence type="ECO:0000313" key="1">
    <source>
        <dbReference type="EMBL" id="AEQ22883.1"/>
    </source>
</evidence>